<dbReference type="Proteomes" id="UP001246244">
    <property type="component" value="Unassembled WGS sequence"/>
</dbReference>
<name>A0ABU2D4W2_9EURY</name>
<protein>
    <recommendedName>
        <fullName evidence="2">DUF7344 domain-containing protein</fullName>
    </recommendedName>
</protein>
<proteinExistence type="predicted"/>
<dbReference type="Pfam" id="PF24035">
    <property type="entry name" value="DUF7344"/>
    <property type="match status" value="1"/>
</dbReference>
<feature type="domain" description="DUF7344" evidence="2">
    <location>
        <begin position="28"/>
        <end position="103"/>
    </location>
</feature>
<organism evidence="3 4">
    <name type="scientific">Methanosarcina baikalica</name>
    <dbReference type="NCBI Taxonomy" id="3073890"/>
    <lineage>
        <taxon>Archaea</taxon>
        <taxon>Methanobacteriati</taxon>
        <taxon>Methanobacteriota</taxon>
        <taxon>Stenosarchaea group</taxon>
        <taxon>Methanomicrobia</taxon>
        <taxon>Methanosarcinales</taxon>
        <taxon>Methanosarcinaceae</taxon>
        <taxon>Methanosarcina</taxon>
    </lineage>
</organism>
<accession>A0ABU2D4W2</accession>
<keyword evidence="1" id="KW-0812">Transmembrane</keyword>
<reference evidence="4" key="1">
    <citation type="submission" date="2023-07" db="EMBL/GenBank/DDBJ databases">
        <title>Whole-genome sequencing of a new Methanosarcina sp. Z-7115.</title>
        <authorList>
            <person name="Zhilina T.N."/>
            <person name="Merkel A.Y."/>
        </authorList>
    </citation>
    <scope>NUCLEOTIDE SEQUENCE [LARGE SCALE GENOMIC DNA]</scope>
    <source>
        <strain evidence="4">Z-7115</strain>
    </source>
</reference>
<sequence>MSETENNSLEIKANLQSHEAQLSKSDIFGVLQNDRRRCVLEILREQGNQSIRSLSEEIARLESGTDDPKSSVRKSIYVSLLQTHIPKMENLGVLIYDREHDNVKLLPAASNFDIYMETVEKGDIPWSHFYIGLSTLAVVGSVTIHAGFFKWVTSSQWMLFTEVLFLFSSIAHMRHVHKLEK</sequence>
<dbReference type="InterPro" id="IPR055768">
    <property type="entry name" value="DUF7344"/>
</dbReference>
<evidence type="ECO:0000313" key="3">
    <source>
        <dbReference type="EMBL" id="MDR7666992.1"/>
    </source>
</evidence>
<feature type="transmembrane region" description="Helical" evidence="1">
    <location>
        <begin position="129"/>
        <end position="149"/>
    </location>
</feature>
<comment type="caution">
    <text evidence="3">The sequence shown here is derived from an EMBL/GenBank/DDBJ whole genome shotgun (WGS) entry which is preliminary data.</text>
</comment>
<evidence type="ECO:0000259" key="2">
    <source>
        <dbReference type="Pfam" id="PF24035"/>
    </source>
</evidence>
<gene>
    <name evidence="3" type="ORF">RG963_14620</name>
</gene>
<keyword evidence="1" id="KW-1133">Transmembrane helix</keyword>
<evidence type="ECO:0000313" key="4">
    <source>
        <dbReference type="Proteomes" id="UP001246244"/>
    </source>
</evidence>
<keyword evidence="4" id="KW-1185">Reference proteome</keyword>
<keyword evidence="1" id="KW-0472">Membrane</keyword>
<evidence type="ECO:0000256" key="1">
    <source>
        <dbReference type="SAM" id="Phobius"/>
    </source>
</evidence>
<dbReference type="RefSeq" id="WP_310577023.1">
    <property type="nucleotide sequence ID" value="NZ_JAVKPK010000081.1"/>
</dbReference>
<dbReference type="EMBL" id="JAVKPK010000081">
    <property type="protein sequence ID" value="MDR7666992.1"/>
    <property type="molecule type" value="Genomic_DNA"/>
</dbReference>